<dbReference type="Pfam" id="PF01476">
    <property type="entry name" value="LysM"/>
    <property type="match status" value="1"/>
</dbReference>
<feature type="compositionally biased region" description="Basic and acidic residues" evidence="1">
    <location>
        <begin position="1"/>
        <end position="10"/>
    </location>
</feature>
<sequence length="219" mass="24058">MSKEQDKDQDVFESEVEETVEETPSKKESKPWNRKFGEDENLKNRQYSRTARNQPAKEATTLSKVLLAIIVITVIAPFLLFIFVNAQLDNDEIPNRSAEQINFSRNSELSQVSSADESESSSDESDSEEESSSEISREPIESTEEVESEPELPPTPTEPVVPETPVETPPTTGGTYTVQAGDSWYAISRNTGVDLNALLSANGATTDTAIFPGDTVVLP</sequence>
<keyword evidence="2" id="KW-0472">Membrane</keyword>
<feature type="domain" description="LysM" evidence="3">
    <location>
        <begin position="174"/>
        <end position="218"/>
    </location>
</feature>
<protein>
    <submittedName>
        <fullName evidence="4">LysM peptidoglycan-binding domain-containing protein</fullName>
    </submittedName>
</protein>
<dbReference type="InterPro" id="IPR036779">
    <property type="entry name" value="LysM_dom_sf"/>
</dbReference>
<dbReference type="RefSeq" id="WP_138403714.1">
    <property type="nucleotide sequence ID" value="NZ_VBSP01000003.1"/>
</dbReference>
<dbReference type="AlphaFoldDB" id="A0A5R9EGC6"/>
<keyword evidence="2" id="KW-1133">Transmembrane helix</keyword>
<feature type="region of interest" description="Disordered" evidence="1">
    <location>
        <begin position="1"/>
        <end position="58"/>
    </location>
</feature>
<gene>
    <name evidence="4" type="ORF">FEZ33_01985</name>
</gene>
<feature type="transmembrane region" description="Helical" evidence="2">
    <location>
        <begin position="65"/>
        <end position="84"/>
    </location>
</feature>
<accession>A0A5R9EGC6</accession>
<organism evidence="4 5">
    <name type="scientific">Ruoffia tabacinasalis</name>
    <dbReference type="NCBI Taxonomy" id="87458"/>
    <lineage>
        <taxon>Bacteria</taxon>
        <taxon>Bacillati</taxon>
        <taxon>Bacillota</taxon>
        <taxon>Bacilli</taxon>
        <taxon>Lactobacillales</taxon>
        <taxon>Aerococcaceae</taxon>
        <taxon>Ruoffia</taxon>
    </lineage>
</organism>
<keyword evidence="2" id="KW-0812">Transmembrane</keyword>
<dbReference type="PROSITE" id="PS51782">
    <property type="entry name" value="LYSM"/>
    <property type="match status" value="1"/>
</dbReference>
<dbReference type="CDD" id="cd00118">
    <property type="entry name" value="LysM"/>
    <property type="match status" value="1"/>
</dbReference>
<dbReference type="EMBL" id="VBSP01000003">
    <property type="protein sequence ID" value="TLQ49183.1"/>
    <property type="molecule type" value="Genomic_DNA"/>
</dbReference>
<dbReference type="InterPro" id="IPR018392">
    <property type="entry name" value="LysM"/>
</dbReference>
<dbReference type="Gene3D" id="3.10.350.10">
    <property type="entry name" value="LysM domain"/>
    <property type="match status" value="1"/>
</dbReference>
<dbReference type="SMART" id="SM00257">
    <property type="entry name" value="LysM"/>
    <property type="match status" value="1"/>
</dbReference>
<dbReference type="Proteomes" id="UP000306420">
    <property type="component" value="Unassembled WGS sequence"/>
</dbReference>
<feature type="compositionally biased region" description="Acidic residues" evidence="1">
    <location>
        <begin position="116"/>
        <end position="132"/>
    </location>
</feature>
<evidence type="ECO:0000256" key="1">
    <source>
        <dbReference type="SAM" id="MobiDB-lite"/>
    </source>
</evidence>
<proteinExistence type="predicted"/>
<dbReference type="SUPFAM" id="SSF54106">
    <property type="entry name" value="LysM domain"/>
    <property type="match status" value="1"/>
</dbReference>
<evidence type="ECO:0000256" key="2">
    <source>
        <dbReference type="SAM" id="Phobius"/>
    </source>
</evidence>
<comment type="caution">
    <text evidence="4">The sequence shown here is derived from an EMBL/GenBank/DDBJ whole genome shotgun (WGS) entry which is preliminary data.</text>
</comment>
<evidence type="ECO:0000313" key="4">
    <source>
        <dbReference type="EMBL" id="TLQ49183.1"/>
    </source>
</evidence>
<evidence type="ECO:0000259" key="3">
    <source>
        <dbReference type="PROSITE" id="PS51782"/>
    </source>
</evidence>
<feature type="compositionally biased region" description="Polar residues" evidence="1">
    <location>
        <begin position="44"/>
        <end position="53"/>
    </location>
</feature>
<feature type="compositionally biased region" description="Low complexity" evidence="1">
    <location>
        <begin position="160"/>
        <end position="172"/>
    </location>
</feature>
<name>A0A5R9EGC6_9LACT</name>
<feature type="compositionally biased region" description="Basic and acidic residues" evidence="1">
    <location>
        <begin position="23"/>
        <end position="43"/>
    </location>
</feature>
<feature type="region of interest" description="Disordered" evidence="1">
    <location>
        <begin position="104"/>
        <end position="175"/>
    </location>
</feature>
<dbReference type="OrthoDB" id="2152150at2"/>
<reference evidence="4 5" key="1">
    <citation type="submission" date="2019-05" db="EMBL/GenBank/DDBJ databases">
        <title>The metagenome of a microbial culture collection derived from dairy environment covers the genomic content of the human microbiome.</title>
        <authorList>
            <person name="Roder T."/>
            <person name="Wuthrich D."/>
            <person name="Sattari Z."/>
            <person name="Von Ah U."/>
            <person name="Bar C."/>
            <person name="Ronchi F."/>
            <person name="Macpherson A.J."/>
            <person name="Ganal-Vonarburg S.C."/>
            <person name="Bruggmann R."/>
            <person name="Vergeres G."/>
        </authorList>
    </citation>
    <scope>NUCLEOTIDE SEQUENCE [LARGE SCALE GENOMIC DNA]</scope>
    <source>
        <strain evidence="4 5">FAM 24227</strain>
    </source>
</reference>
<feature type="compositionally biased region" description="Acidic residues" evidence="1">
    <location>
        <begin position="11"/>
        <end position="21"/>
    </location>
</feature>
<evidence type="ECO:0000313" key="5">
    <source>
        <dbReference type="Proteomes" id="UP000306420"/>
    </source>
</evidence>
<feature type="compositionally biased region" description="Acidic residues" evidence="1">
    <location>
        <begin position="141"/>
        <end position="150"/>
    </location>
</feature>